<dbReference type="EMBL" id="CP004374">
    <property type="protein sequence ID" value="AGM27750.1"/>
    <property type="molecule type" value="Genomic_DNA"/>
</dbReference>
<evidence type="ECO:0000313" key="4">
    <source>
        <dbReference type="Proteomes" id="UP000013961"/>
    </source>
</evidence>
<accession>A0AB33A7L9</accession>
<dbReference type="AlphaFoldDB" id="A0AB33A7L9"/>
<protein>
    <recommendedName>
        <fullName evidence="5">Intersectin-EH binding protein Ibp1</fullName>
    </recommendedName>
</protein>
<name>A0AB33A7L9_9MYCO</name>
<dbReference type="KEGG" id="mabb:MASS_1148"/>
<keyword evidence="2" id="KW-0732">Signal</keyword>
<feature type="region of interest" description="Disordered" evidence="1">
    <location>
        <begin position="68"/>
        <end position="101"/>
    </location>
</feature>
<gene>
    <name evidence="3" type="ORF">MASS_1148</name>
</gene>
<evidence type="ECO:0000256" key="1">
    <source>
        <dbReference type="SAM" id="MobiDB-lite"/>
    </source>
</evidence>
<evidence type="ECO:0000256" key="2">
    <source>
        <dbReference type="SAM" id="SignalP"/>
    </source>
</evidence>
<feature type="chain" id="PRO_5044232620" description="Intersectin-EH binding protein Ibp1" evidence="2">
    <location>
        <begin position="35"/>
        <end position="101"/>
    </location>
</feature>
<evidence type="ECO:0000313" key="3">
    <source>
        <dbReference type="EMBL" id="AGM27750.1"/>
    </source>
</evidence>
<sequence length="101" mass="10267">MFVMTSVVVRWAVVGAAAAALGVLPVSLASVAGAEPQCADPAMCQSEPANPEDCNGGPDDMVCTRAGDAELHSSPNPADIPEVPQAEQPPWVVFGNPGMGH</sequence>
<dbReference type="Proteomes" id="UP000013961">
    <property type="component" value="Chromosome"/>
</dbReference>
<proteinExistence type="predicted"/>
<organism evidence="3 4">
    <name type="scientific">Mycobacteroides abscessus subsp. bolletii 50594</name>
    <dbReference type="NCBI Taxonomy" id="1303024"/>
    <lineage>
        <taxon>Bacteria</taxon>
        <taxon>Bacillati</taxon>
        <taxon>Actinomycetota</taxon>
        <taxon>Actinomycetes</taxon>
        <taxon>Mycobacteriales</taxon>
        <taxon>Mycobacteriaceae</taxon>
        <taxon>Mycobacteroides</taxon>
        <taxon>Mycobacteroides abscessus</taxon>
    </lineage>
</organism>
<reference evidence="3 4" key="1">
    <citation type="journal article" date="2013" name="Genome Announc.">
        <title>Complete Genome Sequence of Mycobacterium massiliense Clinical Strain Asan 50594, Belonging to the Type II Genotype.</title>
        <authorList>
            <person name="Kim B.J."/>
            <person name="Kim B.R."/>
            <person name="Hong S.H."/>
            <person name="Seok S.H."/>
            <person name="Kook Y.H."/>
            <person name="Kim B.J."/>
        </authorList>
    </citation>
    <scope>NUCLEOTIDE SEQUENCE [LARGE SCALE GENOMIC DNA]</scope>
    <source>
        <strain evidence="3 4">50594</strain>
    </source>
</reference>
<feature type="signal peptide" evidence="2">
    <location>
        <begin position="1"/>
        <end position="34"/>
    </location>
</feature>
<evidence type="ECO:0008006" key="5">
    <source>
        <dbReference type="Google" id="ProtNLM"/>
    </source>
</evidence>